<gene>
    <name evidence="3" type="ORF">EDD73_108128</name>
</gene>
<feature type="coiled-coil region" evidence="1">
    <location>
        <begin position="35"/>
        <end position="69"/>
    </location>
</feature>
<feature type="transmembrane region" description="Helical" evidence="2">
    <location>
        <begin position="395"/>
        <end position="413"/>
    </location>
</feature>
<feature type="transmembrane region" description="Helical" evidence="2">
    <location>
        <begin position="313"/>
        <end position="332"/>
    </location>
</feature>
<dbReference type="OrthoDB" id="1677957at2"/>
<sequence length="603" mass="64953">MATVQSSLRLFDAFTGPLKNITQALNMTISSMQQMQRTTNQNANVARTLDVAKQRLAAAESQIKLAIDQSTASQDRFNRTVRKAKSEVGGLLSEIKGVAAAYLGLQGIQMLATATIGGAMQEQQMRDMLVARTGDQTVGSAMFDKFKADALKTGMDVKEALTGTLSFFSMTQDTRQLEKLNNLAQRLAAFDTTGQGLSGATFSIKEAMSGDLISLAERFNMSKAQIRAVNLTELGKKGDIEGFIKAFDQLLEIQKMGQNAFDTMLASPIKQAEILRNNVKSMFADAGGAAVQRLLPLILMLNQAFQQGTFQPFFNALSIGLAWAVSGMILLIQAGQMAWSLFTMLSPVILSVASALAVYYGVQKAVVLWTKIHQIYTNALTTAQRILNAVMTANPYTRVIMLVVGLIVALATLGQTSQWLKEAFASAFGFLVDLAQGSVNVIISFINGLIRSINTVAGFFGNLLGVGVQPIQEIQYRADLSGLKAGGQDFIRNFSLSPGAIGGANPLNTDILDQWNKNATIAKVGEVGEVGKIGDTVDISNEDLKVMRELAEMKSIQNFVTLTPTVQVTTGDINNGYDVDTIVKKIADTLEEQIASSAEGVYS</sequence>
<feature type="transmembrane region" description="Helical" evidence="2">
    <location>
        <begin position="425"/>
        <end position="446"/>
    </location>
</feature>
<evidence type="ECO:0008006" key="5">
    <source>
        <dbReference type="Google" id="ProtNLM"/>
    </source>
</evidence>
<feature type="transmembrane region" description="Helical" evidence="2">
    <location>
        <begin position="339"/>
        <end position="362"/>
    </location>
</feature>
<keyword evidence="1" id="KW-0175">Coiled coil</keyword>
<evidence type="ECO:0000313" key="4">
    <source>
        <dbReference type="Proteomes" id="UP000294813"/>
    </source>
</evidence>
<reference evidence="3 4" key="1">
    <citation type="submission" date="2019-03" db="EMBL/GenBank/DDBJ databases">
        <title>Genomic Encyclopedia of Type Strains, Phase IV (KMG-IV): sequencing the most valuable type-strain genomes for metagenomic binning, comparative biology and taxonomic classification.</title>
        <authorList>
            <person name="Goeker M."/>
        </authorList>
    </citation>
    <scope>NUCLEOTIDE SEQUENCE [LARGE SCALE GENOMIC DNA]</scope>
    <source>
        <strain evidence="3 4">DSM 11170</strain>
    </source>
</reference>
<keyword evidence="2" id="KW-1133">Transmembrane helix</keyword>
<proteinExistence type="predicted"/>
<keyword evidence="4" id="KW-1185">Reference proteome</keyword>
<evidence type="ECO:0000256" key="1">
    <source>
        <dbReference type="SAM" id="Coils"/>
    </source>
</evidence>
<organism evidence="3 4">
    <name type="scientific">Heliophilum fasciatum</name>
    <dbReference type="NCBI Taxonomy" id="35700"/>
    <lineage>
        <taxon>Bacteria</taxon>
        <taxon>Bacillati</taxon>
        <taxon>Bacillota</taxon>
        <taxon>Clostridia</taxon>
        <taxon>Eubacteriales</taxon>
        <taxon>Heliobacteriaceae</taxon>
        <taxon>Heliophilum</taxon>
    </lineage>
</organism>
<dbReference type="EMBL" id="SLXT01000008">
    <property type="protein sequence ID" value="TCP64775.1"/>
    <property type="molecule type" value="Genomic_DNA"/>
</dbReference>
<protein>
    <recommendedName>
        <fullName evidence="5">Tape measure domain-containing protein</fullName>
    </recommendedName>
</protein>
<dbReference type="Proteomes" id="UP000294813">
    <property type="component" value="Unassembled WGS sequence"/>
</dbReference>
<dbReference type="AlphaFoldDB" id="A0A4R2S0B3"/>
<evidence type="ECO:0000256" key="2">
    <source>
        <dbReference type="SAM" id="Phobius"/>
    </source>
</evidence>
<name>A0A4R2S0B3_9FIRM</name>
<dbReference type="RefSeq" id="WP_131918914.1">
    <property type="nucleotide sequence ID" value="NZ_JAOQNU010000008.1"/>
</dbReference>
<keyword evidence="2" id="KW-0472">Membrane</keyword>
<comment type="caution">
    <text evidence="3">The sequence shown here is derived from an EMBL/GenBank/DDBJ whole genome shotgun (WGS) entry which is preliminary data.</text>
</comment>
<keyword evidence="2" id="KW-0812">Transmembrane</keyword>
<accession>A0A4R2S0B3</accession>
<evidence type="ECO:0000313" key="3">
    <source>
        <dbReference type="EMBL" id="TCP64775.1"/>
    </source>
</evidence>